<evidence type="ECO:0000313" key="1">
    <source>
        <dbReference type="EMBL" id="KAI8530146.1"/>
    </source>
</evidence>
<keyword evidence="2" id="KW-1185">Reference proteome</keyword>
<evidence type="ECO:0000313" key="2">
    <source>
        <dbReference type="Proteomes" id="UP001062846"/>
    </source>
</evidence>
<reference evidence="1" key="1">
    <citation type="submission" date="2022-02" db="EMBL/GenBank/DDBJ databases">
        <title>Plant Genome Project.</title>
        <authorList>
            <person name="Zhang R.-G."/>
        </authorList>
    </citation>
    <scope>NUCLEOTIDE SEQUENCE</scope>
    <source>
        <strain evidence="1">AT1</strain>
    </source>
</reference>
<name>A0ACC0LNM4_RHOML</name>
<gene>
    <name evidence="1" type="ORF">RHMOL_Rhmol11G0033000</name>
</gene>
<organism evidence="1 2">
    <name type="scientific">Rhododendron molle</name>
    <name type="common">Chinese azalea</name>
    <name type="synonym">Azalea mollis</name>
    <dbReference type="NCBI Taxonomy" id="49168"/>
    <lineage>
        <taxon>Eukaryota</taxon>
        <taxon>Viridiplantae</taxon>
        <taxon>Streptophyta</taxon>
        <taxon>Embryophyta</taxon>
        <taxon>Tracheophyta</taxon>
        <taxon>Spermatophyta</taxon>
        <taxon>Magnoliopsida</taxon>
        <taxon>eudicotyledons</taxon>
        <taxon>Gunneridae</taxon>
        <taxon>Pentapetalae</taxon>
        <taxon>asterids</taxon>
        <taxon>Ericales</taxon>
        <taxon>Ericaceae</taxon>
        <taxon>Ericoideae</taxon>
        <taxon>Rhodoreae</taxon>
        <taxon>Rhododendron</taxon>
    </lineage>
</organism>
<dbReference type="Proteomes" id="UP001062846">
    <property type="component" value="Chromosome 11"/>
</dbReference>
<proteinExistence type="predicted"/>
<accession>A0ACC0LNM4</accession>
<sequence length="129" mass="14576">MFLPATRALGKVVATRRRVPWHVAIKTTREILGLLASVTRENTTHCPGDASLLREKLVAYVASAGRWFFVGYGTVPSLIFLDDALVFPYGNDSLLRGKHVVLGVVRRLFDLRWLYGTDPWKSSSMMHWC</sequence>
<protein>
    <submittedName>
        <fullName evidence="1">Uncharacterized protein</fullName>
    </submittedName>
</protein>
<comment type="caution">
    <text evidence="1">The sequence shown here is derived from an EMBL/GenBank/DDBJ whole genome shotgun (WGS) entry which is preliminary data.</text>
</comment>
<dbReference type="EMBL" id="CM046398">
    <property type="protein sequence ID" value="KAI8530146.1"/>
    <property type="molecule type" value="Genomic_DNA"/>
</dbReference>